<proteinExistence type="predicted"/>
<organism evidence="2 3">
    <name type="scientific">Nocardioides baculatus</name>
    <dbReference type="NCBI Taxonomy" id="2801337"/>
    <lineage>
        <taxon>Bacteria</taxon>
        <taxon>Bacillati</taxon>
        <taxon>Actinomycetota</taxon>
        <taxon>Actinomycetes</taxon>
        <taxon>Propionibacteriales</taxon>
        <taxon>Nocardioidaceae</taxon>
        <taxon>Nocardioides</taxon>
    </lineage>
</organism>
<feature type="chain" id="PRO_5045917145" evidence="1">
    <location>
        <begin position="33"/>
        <end position="444"/>
    </location>
</feature>
<sequence>MATRGNRAVSRAVTLVLAVGFAVVGVAGAASAHHNTVTGTVTCKSGGGWTVTWTVQNSETISETITQSNRTSVIPVGTVIAGSQKKTVTETVTTKPTSAINLTVKGKWVRDGQNIYSTNGDSVEVSEFSDGCNVTTVTAPTVPVIDDCGPNNAHFGTVPSGPWTSKLNPDGSITITANPGYKFTNGQTSVTYPKPTDSNAPCPVGIPQVPVIDDCGPGNARYGTVPSGQWTSVVNPDGSITITADAGYSFPNGQTTVKLPVPTDSNTPCPAVVPTVPVIDDCGPSNARYGTVPSGPWTSVVNPDRSLTITADTGYAFPGGQAAVTLPAPADSNVACPVVTPPVVTPPEVLPAQVLVVKAGARRIDKCGRQGDLFKVAKKSGVVYTVKGKVLRQGVWLKARTRTVKVRASAADASYRLRGKSVWKLSFTNRSCAKAPEVAPSTGS</sequence>
<comment type="caution">
    <text evidence="2">The sequence shown here is derived from an EMBL/GenBank/DDBJ whole genome shotgun (WGS) entry which is preliminary data.</text>
</comment>
<dbReference type="RefSeq" id="WP_201935602.1">
    <property type="nucleotide sequence ID" value="NZ_JAERSG010000002.1"/>
</dbReference>
<dbReference type="EMBL" id="JAERSG010000002">
    <property type="protein sequence ID" value="MBL0747756.1"/>
    <property type="molecule type" value="Genomic_DNA"/>
</dbReference>
<evidence type="ECO:0000313" key="3">
    <source>
        <dbReference type="Proteomes" id="UP000636918"/>
    </source>
</evidence>
<protein>
    <submittedName>
        <fullName evidence="2">Uncharacterized protein</fullName>
    </submittedName>
</protein>
<feature type="signal peptide" evidence="1">
    <location>
        <begin position="1"/>
        <end position="32"/>
    </location>
</feature>
<evidence type="ECO:0000313" key="2">
    <source>
        <dbReference type="EMBL" id="MBL0747756.1"/>
    </source>
</evidence>
<reference evidence="2 3" key="1">
    <citation type="submission" date="2021-01" db="EMBL/GenBank/DDBJ databases">
        <title>Genome seq and assembly of Nocardiodes sp. G10.</title>
        <authorList>
            <person name="Chhetri G."/>
        </authorList>
    </citation>
    <scope>NUCLEOTIDE SEQUENCE [LARGE SCALE GENOMIC DNA]</scope>
    <source>
        <strain evidence="2 3">G10</strain>
    </source>
</reference>
<name>A0ABS1LB42_9ACTN</name>
<evidence type="ECO:0000256" key="1">
    <source>
        <dbReference type="SAM" id="SignalP"/>
    </source>
</evidence>
<accession>A0ABS1LB42</accession>
<keyword evidence="3" id="KW-1185">Reference proteome</keyword>
<dbReference type="Proteomes" id="UP000636918">
    <property type="component" value="Unassembled WGS sequence"/>
</dbReference>
<gene>
    <name evidence="2" type="ORF">JI751_09050</name>
</gene>
<keyword evidence="1" id="KW-0732">Signal</keyword>